<reference evidence="1 2" key="1">
    <citation type="journal article" date="2011" name="J. Bacteriol.">
        <title>Complete genome sequence of Yersinia enterocolitica subsp. palearctica serogroup O:3.</title>
        <authorList>
            <person name="Batzilla J."/>
            <person name="Hoper D."/>
            <person name="Antonenka U."/>
            <person name="Heesemann J."/>
            <person name="Rakin A."/>
        </authorList>
    </citation>
    <scope>NUCLEOTIDE SEQUENCE [LARGE SCALE GENOMIC DNA]</scope>
    <source>
        <strain evidence="2">DSM 13030 / CIP 106945 / Y11</strain>
    </source>
</reference>
<dbReference type="HOGENOM" id="CLU_3350578_0_0_6"/>
<gene>
    <name evidence="1" type="ordered locus">Y11_20921</name>
</gene>
<dbReference type="KEGG" id="yey:Y11_20921"/>
<proteinExistence type="predicted"/>
<dbReference type="EMBL" id="FR729477">
    <property type="protein sequence ID" value="CBY26089.1"/>
    <property type="molecule type" value="Genomic_DNA"/>
</dbReference>
<dbReference type="AlphaFoldDB" id="A0A0H3NY84"/>
<organism evidence="1 2">
    <name type="scientific">Yersinia enterocolitica subsp. palearctica serotype O:3 (strain DSM 13030 / CIP 106945 / Y11)</name>
    <dbReference type="NCBI Taxonomy" id="930944"/>
    <lineage>
        <taxon>Bacteria</taxon>
        <taxon>Pseudomonadati</taxon>
        <taxon>Pseudomonadota</taxon>
        <taxon>Gammaproteobacteria</taxon>
        <taxon>Enterobacterales</taxon>
        <taxon>Yersiniaceae</taxon>
        <taxon>Yersinia</taxon>
    </lineage>
</organism>
<evidence type="ECO:0000313" key="1">
    <source>
        <dbReference type="EMBL" id="CBY26089.1"/>
    </source>
</evidence>
<name>A0A0H3NY84_YERE1</name>
<sequence length="37" mass="4087">MQITANFPYFLQPALQGSRLAAYFCEPAPHICGLGLF</sequence>
<protein>
    <submittedName>
        <fullName evidence="1">Uncharacterized protein</fullName>
    </submittedName>
</protein>
<dbReference type="Proteomes" id="UP000008084">
    <property type="component" value="Chromosome"/>
</dbReference>
<accession>A0A0H3NY84</accession>
<evidence type="ECO:0000313" key="2">
    <source>
        <dbReference type="Proteomes" id="UP000008084"/>
    </source>
</evidence>